<name>J4SFX7_9MYCO</name>
<comment type="caution">
    <text evidence="2">The sequence shown here is derived from an EMBL/GenBank/DDBJ whole genome shotgun (WGS) entry which is preliminary data.</text>
</comment>
<dbReference type="SUPFAM" id="SSF52091">
    <property type="entry name" value="SpoIIaa-like"/>
    <property type="match status" value="1"/>
</dbReference>
<dbReference type="InterPro" id="IPR002645">
    <property type="entry name" value="STAS_dom"/>
</dbReference>
<feature type="domain" description="STAS" evidence="1">
    <location>
        <begin position="9"/>
        <end position="119"/>
    </location>
</feature>
<dbReference type="eggNOG" id="COG1366">
    <property type="taxonomic scope" value="Bacteria"/>
</dbReference>
<dbReference type="InterPro" id="IPR036890">
    <property type="entry name" value="HATPase_C_sf"/>
</dbReference>
<dbReference type="Gene3D" id="3.30.565.10">
    <property type="entry name" value="Histidine kinase-like ATPase, C-terminal domain"/>
    <property type="match status" value="1"/>
</dbReference>
<evidence type="ECO:0000313" key="2">
    <source>
        <dbReference type="EMBL" id="EJO88190.1"/>
    </source>
</evidence>
<accession>J4SFX7</accession>
<dbReference type="InterPro" id="IPR050267">
    <property type="entry name" value="Anti-sigma-factor_SerPK"/>
</dbReference>
<dbReference type="PROSITE" id="PS50801">
    <property type="entry name" value="STAS"/>
    <property type="match status" value="1"/>
</dbReference>
<dbReference type="Gene3D" id="3.30.750.24">
    <property type="entry name" value="STAS domain"/>
    <property type="match status" value="1"/>
</dbReference>
<dbReference type="PANTHER" id="PTHR35526:SF3">
    <property type="entry name" value="ANTI-SIGMA-F FACTOR RSBW"/>
    <property type="match status" value="1"/>
</dbReference>
<dbReference type="Pfam" id="PF01740">
    <property type="entry name" value="STAS"/>
    <property type="match status" value="1"/>
</dbReference>
<proteinExistence type="predicted"/>
<dbReference type="STRING" id="1041522.GCA_002105755_05161"/>
<dbReference type="EMBL" id="AFVW02000004">
    <property type="protein sequence ID" value="EJO88190.1"/>
    <property type="molecule type" value="Genomic_DNA"/>
</dbReference>
<evidence type="ECO:0000259" key="1">
    <source>
        <dbReference type="PROSITE" id="PS50801"/>
    </source>
</evidence>
<dbReference type="GeneID" id="31528309"/>
<dbReference type="RefSeq" id="WP_007772928.1">
    <property type="nucleotide sequence ID" value="NZ_AFVW02000004.1"/>
</dbReference>
<protein>
    <recommendedName>
        <fullName evidence="1">STAS domain-containing protein</fullName>
    </recommendedName>
</protein>
<reference evidence="2 3" key="1">
    <citation type="journal article" date="2011" name="J. Bacteriol.">
        <title>Genome sequence of the Mycobacterium colombiense type strain, CECT 3035.</title>
        <authorList>
            <person name="Gonzalez-Perez M."/>
            <person name="Murcia M.I."/>
            <person name="Landsman D."/>
            <person name="Jordan I.K."/>
            <person name="Marino-Ramirez L."/>
        </authorList>
    </citation>
    <scope>NUCLEOTIDE SEQUENCE [LARGE SCALE GENOMIC DNA]</scope>
    <source>
        <strain evidence="2 3">CECT 3035</strain>
    </source>
</reference>
<dbReference type="OrthoDB" id="4327509at2"/>
<sequence>MTEELNPAVRIHPESHQDAATLTVEGVLDSSTYRTVRDAVIKAAIDEPRAVIVDINRLHAPSASAWTVFTSARWHVSVWPDVPILLACADPRVQRELAKAGVTRYVPIYATLELALDAVRRRALSVRRRARTELARNISSLDTARSVIADWLTRWGVPDAIPTAATVATVFVENVLDHTESAPALIVESYQDSVAVAVEDGNSHLPGRHEDADRGADLVSGLAIVAALCRAWGATPTSSGKTVWGSVGRETQL</sequence>
<dbReference type="Proteomes" id="UP000006455">
    <property type="component" value="Unassembled WGS sequence"/>
</dbReference>
<dbReference type="PANTHER" id="PTHR35526">
    <property type="entry name" value="ANTI-SIGMA-F FACTOR RSBW-RELATED"/>
    <property type="match status" value="1"/>
</dbReference>
<dbReference type="InterPro" id="IPR036513">
    <property type="entry name" value="STAS_dom_sf"/>
</dbReference>
<evidence type="ECO:0000313" key="3">
    <source>
        <dbReference type="Proteomes" id="UP000006455"/>
    </source>
</evidence>
<gene>
    <name evidence="2" type="ORF">MCOL_V214719</name>
</gene>
<dbReference type="CDD" id="cd07043">
    <property type="entry name" value="STAS_anti-anti-sigma_factors"/>
    <property type="match status" value="1"/>
</dbReference>
<dbReference type="AlphaFoldDB" id="J4SFX7"/>
<organism evidence="2 3">
    <name type="scientific">Mycobacterium colombiense CECT 3035</name>
    <dbReference type="NCBI Taxonomy" id="1041522"/>
    <lineage>
        <taxon>Bacteria</taxon>
        <taxon>Bacillati</taxon>
        <taxon>Actinomycetota</taxon>
        <taxon>Actinomycetes</taxon>
        <taxon>Mycobacteriales</taxon>
        <taxon>Mycobacteriaceae</taxon>
        <taxon>Mycobacterium</taxon>
        <taxon>Mycobacterium avium complex (MAC)</taxon>
    </lineage>
</organism>